<dbReference type="NCBIfam" id="TIGR00815">
    <property type="entry name" value="sulP"/>
    <property type="match status" value="1"/>
</dbReference>
<dbReference type="EMBL" id="JAVREJ010000019">
    <property type="protein sequence ID" value="MDT0352598.1"/>
    <property type="molecule type" value="Genomic_DNA"/>
</dbReference>
<feature type="transmembrane region" description="Helical" evidence="5">
    <location>
        <begin position="138"/>
        <end position="162"/>
    </location>
</feature>
<accession>A0ABU2NHV6</accession>
<proteinExistence type="predicted"/>
<evidence type="ECO:0000256" key="1">
    <source>
        <dbReference type="ARBA" id="ARBA00004141"/>
    </source>
</evidence>
<evidence type="ECO:0000256" key="2">
    <source>
        <dbReference type="ARBA" id="ARBA00022692"/>
    </source>
</evidence>
<dbReference type="Gene3D" id="3.30.750.24">
    <property type="entry name" value="STAS domain"/>
    <property type="match status" value="1"/>
</dbReference>
<dbReference type="RefSeq" id="WP_311559101.1">
    <property type="nucleotide sequence ID" value="NZ_JAVREJ010000019.1"/>
</dbReference>
<dbReference type="PANTHER" id="PTHR11814">
    <property type="entry name" value="SULFATE TRANSPORTER"/>
    <property type="match status" value="1"/>
</dbReference>
<protein>
    <submittedName>
        <fullName evidence="7">Sulfate permease</fullName>
    </submittedName>
</protein>
<comment type="subcellular location">
    <subcellularLocation>
        <location evidence="1">Membrane</location>
        <topology evidence="1">Multi-pass membrane protein</topology>
    </subcellularLocation>
</comment>
<evidence type="ECO:0000313" key="7">
    <source>
        <dbReference type="EMBL" id="MDT0352598.1"/>
    </source>
</evidence>
<feature type="domain" description="STAS" evidence="6">
    <location>
        <begin position="441"/>
        <end position="556"/>
    </location>
</feature>
<feature type="transmembrane region" description="Helical" evidence="5">
    <location>
        <begin position="104"/>
        <end position="126"/>
    </location>
</feature>
<dbReference type="Pfam" id="PF01740">
    <property type="entry name" value="STAS"/>
    <property type="match status" value="1"/>
</dbReference>
<dbReference type="InterPro" id="IPR036513">
    <property type="entry name" value="STAS_dom_sf"/>
</dbReference>
<evidence type="ECO:0000256" key="5">
    <source>
        <dbReference type="SAM" id="Phobius"/>
    </source>
</evidence>
<evidence type="ECO:0000313" key="8">
    <source>
        <dbReference type="Proteomes" id="UP001183202"/>
    </source>
</evidence>
<dbReference type="Proteomes" id="UP001183202">
    <property type="component" value="Unassembled WGS sequence"/>
</dbReference>
<feature type="transmembrane region" description="Helical" evidence="5">
    <location>
        <begin position="210"/>
        <end position="233"/>
    </location>
</feature>
<dbReference type="InterPro" id="IPR002645">
    <property type="entry name" value="STAS_dom"/>
</dbReference>
<evidence type="ECO:0000256" key="4">
    <source>
        <dbReference type="ARBA" id="ARBA00023136"/>
    </source>
</evidence>
<keyword evidence="2 5" id="KW-0812">Transmembrane</keyword>
<keyword evidence="4 5" id="KW-0472">Membrane</keyword>
<dbReference type="InterPro" id="IPR011547">
    <property type="entry name" value="SLC26A/SulP_dom"/>
</dbReference>
<comment type="caution">
    <text evidence="7">The sequence shown here is derived from an EMBL/GenBank/DDBJ whole genome shotgun (WGS) entry which is preliminary data.</text>
</comment>
<dbReference type="PROSITE" id="PS50801">
    <property type="entry name" value="STAS"/>
    <property type="match status" value="1"/>
</dbReference>
<evidence type="ECO:0000259" key="6">
    <source>
        <dbReference type="PROSITE" id="PS50801"/>
    </source>
</evidence>
<dbReference type="SUPFAM" id="SSF52091">
    <property type="entry name" value="SpoIIaa-like"/>
    <property type="match status" value="1"/>
</dbReference>
<dbReference type="CDD" id="cd07042">
    <property type="entry name" value="STAS_SulP_like_sulfate_transporter"/>
    <property type="match status" value="1"/>
</dbReference>
<feature type="transmembrane region" description="Helical" evidence="5">
    <location>
        <begin position="28"/>
        <end position="48"/>
    </location>
</feature>
<feature type="transmembrane region" description="Helical" evidence="5">
    <location>
        <begin position="174"/>
        <end position="198"/>
    </location>
</feature>
<gene>
    <name evidence="7" type="primary">sulP</name>
    <name evidence="7" type="ORF">RM445_24030</name>
</gene>
<dbReference type="Pfam" id="PF00916">
    <property type="entry name" value="Sulfate_transp"/>
    <property type="match status" value="1"/>
</dbReference>
<organism evidence="7 8">
    <name type="scientific">Pseudonocardia charpentierae</name>
    <dbReference type="NCBI Taxonomy" id="3075545"/>
    <lineage>
        <taxon>Bacteria</taxon>
        <taxon>Bacillati</taxon>
        <taxon>Actinomycetota</taxon>
        <taxon>Actinomycetes</taxon>
        <taxon>Pseudonocardiales</taxon>
        <taxon>Pseudonocardiaceae</taxon>
        <taxon>Pseudonocardia</taxon>
    </lineage>
</organism>
<keyword evidence="3 5" id="KW-1133">Transmembrane helix</keyword>
<reference evidence="8" key="1">
    <citation type="submission" date="2023-07" db="EMBL/GenBank/DDBJ databases">
        <title>30 novel species of actinomycetes from the DSMZ collection.</title>
        <authorList>
            <person name="Nouioui I."/>
        </authorList>
    </citation>
    <scope>NUCLEOTIDE SEQUENCE [LARGE SCALE GENOMIC DNA]</scope>
    <source>
        <strain evidence="8">DSM 45834</strain>
    </source>
</reference>
<evidence type="ECO:0000256" key="3">
    <source>
        <dbReference type="ARBA" id="ARBA00022989"/>
    </source>
</evidence>
<feature type="transmembrane region" description="Helical" evidence="5">
    <location>
        <begin position="386"/>
        <end position="413"/>
    </location>
</feature>
<keyword evidence="8" id="KW-1185">Reference proteome</keyword>
<feature type="transmembrane region" description="Helical" evidence="5">
    <location>
        <begin position="329"/>
        <end position="349"/>
    </location>
</feature>
<name>A0ABU2NHV6_9PSEU</name>
<dbReference type="InterPro" id="IPR001902">
    <property type="entry name" value="SLC26A/SulP_fam"/>
</dbReference>
<feature type="transmembrane region" description="Helical" evidence="5">
    <location>
        <begin position="253"/>
        <end position="273"/>
    </location>
</feature>
<feature type="transmembrane region" description="Helical" evidence="5">
    <location>
        <begin position="355"/>
        <end position="374"/>
    </location>
</feature>
<sequence>MTARGRATHLPGVAVLAGYRREWLRGDLLAGVAVAAYLVPQVMAYSGIAGLPPQTGLWACLGSLAIYAVFGSSRQLSVGPESTTALMTATAVAPLALGDPVRHAALAAGLALVVGVICLVGGLLRAGSLADLLSQPVLVGYMAGIAVIMIIGQLGAVTGVPMEGDSPPAEVASFLSGLAGAHLPTVALALSLLVGMLVGTKLRPTWPVPMIGMLAATAVVAAFSLDAMGVRLVGSSVSGLPVPGLPALSAHDVVSLLLPAVGVAIVGYSDNVLTARAFAARHGQTVQGTTELVALGAANLAAGVLRGFPVSSSGSRTAIGDAQGSRTQLHSLVALVLVVVVLVAGGALLSRFPRAALGAVVIYAALRLVDIAGFRRIARFRRSEAAITVVTMVAVLTVGVLYGVLVAVGLSVLDLLRRVARPHDGVLGYVPGIAGMHDMDDYPDARPVPGLLVYRYDAPLCFANAENFRSRALAALETQPEPPQWFLLNAEANVEIDSTAAQTLEALHDELRRRGIVLALARVKQDLRADLWAAGLLDLIGEERIFPTLPTAVEAFRSGSSPPEEPSPPKA</sequence>